<evidence type="ECO:0000313" key="3">
    <source>
        <dbReference type="Proteomes" id="UP000429484"/>
    </source>
</evidence>
<proteinExistence type="predicted"/>
<name>A0AAW9TP22_RHIML</name>
<accession>A0AAW9TP22</accession>
<gene>
    <name evidence="2" type="ORF">GHK53_12440</name>
</gene>
<evidence type="ECO:0000313" key="2">
    <source>
        <dbReference type="EMBL" id="MQW33586.1"/>
    </source>
</evidence>
<sequence>MFRGTLIRSGNNAKTVKGDGEYETAIMYLAPFTLAGANVCPMAETAGCVAGCLNTAGRGRMNNVQIARINKTKRYLNDRIAFMYELVDDLERFVRYCRRKGVKPAVRLNGTSDIQWEVAHNTSRGWVSHNINAAGQREEEWGENRGSIFELFPEIQFYDYTKVYKRVYRELPSNYSLVLSYSEANPRYAEAVTKAAHETGANMAVVYRAKELRDYFVDKLAQYGDVCRDVIDGDQTDLRFLDPQRVIVGLYAKGRAKVDTSGFVVG</sequence>
<organism evidence="2 3">
    <name type="scientific">Rhizobium meliloti</name>
    <name type="common">Ensifer meliloti</name>
    <name type="synonym">Sinorhizobium meliloti</name>
    <dbReference type="NCBI Taxonomy" id="382"/>
    <lineage>
        <taxon>Bacteria</taxon>
        <taxon>Pseudomonadati</taxon>
        <taxon>Pseudomonadota</taxon>
        <taxon>Alphaproteobacteria</taxon>
        <taxon>Hyphomicrobiales</taxon>
        <taxon>Rhizobiaceae</taxon>
        <taxon>Sinorhizobium/Ensifer group</taxon>
        <taxon>Sinorhizobium</taxon>
    </lineage>
</organism>
<dbReference type="EMBL" id="WISR01000124">
    <property type="protein sequence ID" value="MQW33586.1"/>
    <property type="molecule type" value="Genomic_DNA"/>
</dbReference>
<dbReference type="Proteomes" id="UP000429484">
    <property type="component" value="Unassembled WGS sequence"/>
</dbReference>
<dbReference type="RefSeq" id="WP_153349694.1">
    <property type="nucleotide sequence ID" value="NZ_WISR01000124.1"/>
</dbReference>
<dbReference type="InterPro" id="IPR020290">
    <property type="entry name" value="Gp88"/>
</dbReference>
<dbReference type="AlphaFoldDB" id="A0AAW9TP22"/>
<comment type="caution">
    <text evidence="2">The sequence shown here is derived from an EMBL/GenBank/DDBJ whole genome shotgun (WGS) entry which is preliminary data.</text>
</comment>
<evidence type="ECO:0000259" key="1">
    <source>
        <dbReference type="Pfam" id="PF17338"/>
    </source>
</evidence>
<feature type="domain" description="Gene product 88" evidence="1">
    <location>
        <begin position="8"/>
        <end position="264"/>
    </location>
</feature>
<dbReference type="Pfam" id="PF17338">
    <property type="entry name" value="GP88"/>
    <property type="match status" value="1"/>
</dbReference>
<protein>
    <recommendedName>
        <fullName evidence="1">Gene product 88 domain-containing protein</fullName>
    </recommendedName>
</protein>
<reference evidence="2 3" key="1">
    <citation type="journal article" date="2013" name="Genome Biol.">
        <title>Comparative genomics of the core and accessory genomes of 48 Sinorhizobium strains comprising five genospecies.</title>
        <authorList>
            <person name="Sugawara M."/>
            <person name="Epstein B."/>
            <person name="Badgley B.D."/>
            <person name="Unno T."/>
            <person name="Xu L."/>
            <person name="Reese J."/>
            <person name="Gyaneshwar P."/>
            <person name="Denny R."/>
            <person name="Mudge J."/>
            <person name="Bharti A.K."/>
            <person name="Farmer A.D."/>
            <person name="May G.D."/>
            <person name="Woodward J.E."/>
            <person name="Medigue C."/>
            <person name="Vallenet D."/>
            <person name="Lajus A."/>
            <person name="Rouy Z."/>
            <person name="Martinez-Vaz B."/>
            <person name="Tiffin P."/>
            <person name="Young N.D."/>
            <person name="Sadowsky M.J."/>
        </authorList>
    </citation>
    <scope>NUCLEOTIDE SEQUENCE [LARGE SCALE GENOMIC DNA]</scope>
    <source>
        <strain evidence="2 3">N6B1</strain>
    </source>
</reference>